<comment type="cofactor">
    <cofactor evidence="1 8">
        <name>Fe(2+)</name>
        <dbReference type="ChEBI" id="CHEBI:29033"/>
    </cofactor>
</comment>
<dbReference type="PROSITE" id="PS00934">
    <property type="entry name" value="GLYOXALASE_I_1"/>
    <property type="match status" value="1"/>
</dbReference>
<proteinExistence type="inferred from homology"/>
<keyword evidence="6 8" id="KW-0560">Oxidoreductase</keyword>
<evidence type="ECO:0000259" key="9">
    <source>
        <dbReference type="PROSITE" id="PS51819"/>
    </source>
</evidence>
<name>A0A1S7FS86_9LIST</name>
<evidence type="ECO:0000256" key="7">
    <source>
        <dbReference type="ARBA" id="ARBA00023004"/>
    </source>
</evidence>
<dbReference type="EMBL" id="CP011102">
    <property type="protein sequence ID" value="AQY50318.1"/>
    <property type="molecule type" value="Genomic_DNA"/>
</dbReference>
<dbReference type="SUPFAM" id="SSF54593">
    <property type="entry name" value="Glyoxalase/Bleomycin resistance protein/Dihydroxybiphenyl dioxygenase"/>
    <property type="match status" value="2"/>
</dbReference>
<evidence type="ECO:0000256" key="1">
    <source>
        <dbReference type="ARBA" id="ARBA00001954"/>
    </source>
</evidence>
<evidence type="ECO:0000256" key="5">
    <source>
        <dbReference type="ARBA" id="ARBA00022964"/>
    </source>
</evidence>
<keyword evidence="11" id="KW-1185">Reference proteome</keyword>
<sequence>MIFVNGHTEIGKVVLKTKDKDRLAAFYKEIIGLEVLANNADTAVLGVGTKELLEIVKVPHATVPKQAKTGLYHTAFLLPSRASLGSFLHHMLESQYPLDGAGDHIYSEAFYFRDPDGNGIEVYADRPESEWQRDADGNLPMATNGVDGDGLLMEGAELDWYKAPEETKIGHIHLQVSDLEATRDFYQGILGFKITTEIPSALFFAAGDYHHHIGTNIWAGRELPKLEATEIGLSFFTIETESIEQLKEDLTKKSIAFQENGEKTIILEDPNGITIEVIATNYYM</sequence>
<evidence type="ECO:0000313" key="10">
    <source>
        <dbReference type="EMBL" id="AQY50318.1"/>
    </source>
</evidence>
<dbReference type="GO" id="GO:0004462">
    <property type="term" value="F:lactoylglutathione lyase activity"/>
    <property type="evidence" value="ECO:0007669"/>
    <property type="project" value="InterPro"/>
</dbReference>
<keyword evidence="7 8" id="KW-0408">Iron</keyword>
<evidence type="ECO:0000256" key="3">
    <source>
        <dbReference type="ARBA" id="ARBA00022723"/>
    </source>
</evidence>
<dbReference type="InterPro" id="IPR037523">
    <property type="entry name" value="VOC_core"/>
</dbReference>
<evidence type="ECO:0000256" key="6">
    <source>
        <dbReference type="ARBA" id="ARBA00023002"/>
    </source>
</evidence>
<dbReference type="PANTHER" id="PTHR43279">
    <property type="entry name" value="CATECHOL-2,3-DIOXYGENASE"/>
    <property type="match status" value="1"/>
</dbReference>
<accession>A0A1S7FS86</accession>
<keyword evidence="5 8" id="KW-0223">Dioxygenase</keyword>
<dbReference type="InterPro" id="IPR004360">
    <property type="entry name" value="Glyas_Fos-R_dOase_dom"/>
</dbReference>
<dbReference type="AlphaFoldDB" id="A0A1S7FS86"/>
<dbReference type="PROSITE" id="PS51819">
    <property type="entry name" value="VOC"/>
    <property type="match status" value="2"/>
</dbReference>
<dbReference type="CDD" id="cd16359">
    <property type="entry name" value="VOC_BsCatE_like_C"/>
    <property type="match status" value="1"/>
</dbReference>
<evidence type="ECO:0000256" key="2">
    <source>
        <dbReference type="ARBA" id="ARBA00008784"/>
    </source>
</evidence>
<dbReference type="InterPro" id="IPR000486">
    <property type="entry name" value="Xdiol_ring_cleave_dOase_1/2"/>
</dbReference>
<evidence type="ECO:0000256" key="8">
    <source>
        <dbReference type="RuleBase" id="RU000683"/>
    </source>
</evidence>
<dbReference type="GO" id="GO:0008198">
    <property type="term" value="F:ferrous iron binding"/>
    <property type="evidence" value="ECO:0007669"/>
    <property type="project" value="InterPro"/>
</dbReference>
<organism evidence="10 11">
    <name type="scientific">Listeria weihenstephanensis</name>
    <dbReference type="NCBI Taxonomy" id="1006155"/>
    <lineage>
        <taxon>Bacteria</taxon>
        <taxon>Bacillati</taxon>
        <taxon>Bacillota</taxon>
        <taxon>Bacilli</taxon>
        <taxon>Bacillales</taxon>
        <taxon>Listeriaceae</taxon>
        <taxon>Listeria</taxon>
    </lineage>
</organism>
<evidence type="ECO:0000313" key="11">
    <source>
        <dbReference type="Proteomes" id="UP000223060"/>
    </source>
</evidence>
<protein>
    <recommendedName>
        <fullName evidence="9">VOC domain-containing protein</fullName>
    </recommendedName>
</protein>
<keyword evidence="3" id="KW-0479">Metal-binding</keyword>
<dbReference type="Gene3D" id="3.10.180.10">
    <property type="entry name" value="2,3-Dihydroxybiphenyl 1,2-Dioxygenase, domain 1"/>
    <property type="match status" value="2"/>
</dbReference>
<dbReference type="Proteomes" id="UP000223060">
    <property type="component" value="Chromosome"/>
</dbReference>
<dbReference type="RefSeq" id="WP_036059239.1">
    <property type="nucleotide sequence ID" value="NZ_CP011102.1"/>
</dbReference>
<comment type="similarity">
    <text evidence="2 8">Belongs to the extradiol ring-cleavage dioxygenase family.</text>
</comment>
<gene>
    <name evidence="10" type="ORF">UE46_04270</name>
</gene>
<feature type="domain" description="VOC" evidence="9">
    <location>
        <begin position="168"/>
        <end position="280"/>
    </location>
</feature>
<dbReference type="KEGG" id="lwi:UE46_04270"/>
<keyword evidence="4 8" id="KW-0058">Aromatic hydrocarbons catabolism</keyword>
<reference evidence="11" key="1">
    <citation type="submission" date="2015-03" db="EMBL/GenBank/DDBJ databases">
        <authorList>
            <person name="Ferrari E."/>
            <person name="Walter M.C."/>
            <person name="Huptas C."/>
            <person name="Scherer S."/>
            <person name="Mueller-Herbst S."/>
        </authorList>
    </citation>
    <scope>NUCLEOTIDE SEQUENCE [LARGE SCALE GENOMIC DNA]</scope>
    <source>
        <strain evidence="11">LWP01</strain>
    </source>
</reference>
<dbReference type="InterPro" id="IPR018146">
    <property type="entry name" value="Glyoxalase_1_CS"/>
</dbReference>
<dbReference type="PROSITE" id="PS00082">
    <property type="entry name" value="EXTRADIOL_DIOXYGENAS"/>
    <property type="match status" value="1"/>
</dbReference>
<dbReference type="Pfam" id="PF00903">
    <property type="entry name" value="Glyoxalase"/>
    <property type="match status" value="2"/>
</dbReference>
<dbReference type="GO" id="GO:0051213">
    <property type="term" value="F:dioxygenase activity"/>
    <property type="evidence" value="ECO:0007669"/>
    <property type="project" value="UniProtKB-KW"/>
</dbReference>
<dbReference type="PANTHER" id="PTHR43279:SF1">
    <property type="entry name" value="CATECHOL-2,3-DIOXYGENASE"/>
    <property type="match status" value="1"/>
</dbReference>
<dbReference type="InterPro" id="IPR029068">
    <property type="entry name" value="Glyas_Bleomycin-R_OHBP_Dase"/>
</dbReference>
<feature type="domain" description="VOC" evidence="9">
    <location>
        <begin position="9"/>
        <end position="125"/>
    </location>
</feature>
<evidence type="ECO:0000256" key="4">
    <source>
        <dbReference type="ARBA" id="ARBA00022797"/>
    </source>
</evidence>